<dbReference type="SMART" id="SM00612">
    <property type="entry name" value="Kelch"/>
    <property type="match status" value="3"/>
</dbReference>
<dbReference type="Pfam" id="PF00651">
    <property type="entry name" value="BTB"/>
    <property type="match status" value="1"/>
</dbReference>
<dbReference type="SUPFAM" id="SSF54695">
    <property type="entry name" value="POZ domain"/>
    <property type="match status" value="1"/>
</dbReference>
<dbReference type="EMBL" id="AFYH01140005">
    <property type="status" value="NOT_ANNOTATED_CDS"/>
    <property type="molecule type" value="Genomic_DNA"/>
</dbReference>
<dbReference type="InParanoid" id="H3AYZ2"/>
<sequence length="472" mass="54157">TMSSPDEITVMISMEDKVYNVSKRKLIERSDYFRALFSSGMKESEEEVVRLQGLSVHGLELVLGFISTSKVHIDNDSLEDLVETASFLQVTSILQLLLSEIRLDNCVELYRLSDVYGIRDLMNACLKFMTCHYHQMLKRQEFRDFPSSFKQQIKDFRMKGNATVVAIGDFFGTPLPIDYHKVPSSMLRYDEVEQKWELLPSALPPDLVNVRGYGCAVLDNYLFIVGGYRMTSQGISTVHCYNPCGNEWTPVSPMNQKRFNFKLLAVAGKLYAVGGQSLSSVECYNPELDWWTFVAALPDPLTEFSACECKGMIYVMGGYTARDRNMNILSYCPTSDCWTVFESCGVHIRKQQMLSVEETIYIVGGYIHEVEPNKKVRQMDDMLLVQSYNVTSREWLYLKENTAKSGLNLTCTLHNDGIYIMSKDITLTTSLEHRMFLKYNIFDDTWESFRRFPAYGQNMLLCSLYLPNMLKA</sequence>
<dbReference type="InterPro" id="IPR044727">
    <property type="entry name" value="KLHL42_BACK"/>
</dbReference>
<protein>
    <submittedName>
        <fullName evidence="4">Kelch like family member 42</fullName>
    </submittedName>
</protein>
<dbReference type="FunFam" id="2.120.10.80:FF:000048">
    <property type="entry name" value="Kelch-like family, member 42"/>
    <property type="match status" value="1"/>
</dbReference>
<keyword evidence="5" id="KW-1185">Reference proteome</keyword>
<dbReference type="SUPFAM" id="SSF117281">
    <property type="entry name" value="Kelch motif"/>
    <property type="match status" value="1"/>
</dbReference>
<name>H3AYZ2_LATCH</name>
<reference evidence="4" key="2">
    <citation type="submission" date="2025-08" db="UniProtKB">
        <authorList>
            <consortium name="Ensembl"/>
        </authorList>
    </citation>
    <scope>IDENTIFICATION</scope>
</reference>
<gene>
    <name evidence="4" type="primary">KLHL42</name>
</gene>
<dbReference type="HOGENOM" id="CLU_021248_1_0_1"/>
<evidence type="ECO:0000313" key="5">
    <source>
        <dbReference type="Proteomes" id="UP000008672"/>
    </source>
</evidence>
<dbReference type="InterPro" id="IPR052392">
    <property type="entry name" value="Kelch-BTB_domain-containing"/>
</dbReference>
<dbReference type="FunCoup" id="H3AYZ2">
    <property type="interactions" value="190"/>
</dbReference>
<reference evidence="4" key="3">
    <citation type="submission" date="2025-09" db="UniProtKB">
        <authorList>
            <consortium name="Ensembl"/>
        </authorList>
    </citation>
    <scope>IDENTIFICATION</scope>
</reference>
<dbReference type="InterPro" id="IPR011333">
    <property type="entry name" value="SKP1/BTB/POZ_sf"/>
</dbReference>
<dbReference type="PANTHER" id="PTHR46375:SF4">
    <property type="entry name" value="KELCH-LIKE FAMILY, MEMBER 42"/>
    <property type="match status" value="1"/>
</dbReference>
<dbReference type="OMA" id="WKTFAHK"/>
<dbReference type="eggNOG" id="KOG1072">
    <property type="taxonomic scope" value="Eukaryota"/>
</dbReference>
<reference evidence="5" key="1">
    <citation type="submission" date="2011-08" db="EMBL/GenBank/DDBJ databases">
        <title>The draft genome of Latimeria chalumnae.</title>
        <authorList>
            <person name="Di Palma F."/>
            <person name="Alfoldi J."/>
            <person name="Johnson J."/>
            <person name="Berlin A."/>
            <person name="Gnerre S."/>
            <person name="Jaffe D."/>
            <person name="MacCallum I."/>
            <person name="Young S."/>
            <person name="Walker B.J."/>
            <person name="Lander E."/>
            <person name="Lindblad-Toh K."/>
        </authorList>
    </citation>
    <scope>NUCLEOTIDE SEQUENCE [LARGE SCALE GENOMIC DNA]</scope>
    <source>
        <strain evidence="5">Wild caught</strain>
    </source>
</reference>
<evidence type="ECO:0000256" key="1">
    <source>
        <dbReference type="ARBA" id="ARBA00022441"/>
    </source>
</evidence>
<evidence type="ECO:0000259" key="3">
    <source>
        <dbReference type="PROSITE" id="PS50097"/>
    </source>
</evidence>
<organism evidence="4 5">
    <name type="scientific">Latimeria chalumnae</name>
    <name type="common">Coelacanth</name>
    <dbReference type="NCBI Taxonomy" id="7897"/>
    <lineage>
        <taxon>Eukaryota</taxon>
        <taxon>Metazoa</taxon>
        <taxon>Chordata</taxon>
        <taxon>Craniata</taxon>
        <taxon>Vertebrata</taxon>
        <taxon>Euteleostomi</taxon>
        <taxon>Coelacanthiformes</taxon>
        <taxon>Coelacanthidae</taxon>
        <taxon>Latimeria</taxon>
    </lineage>
</organism>
<dbReference type="InterPro" id="IPR006652">
    <property type="entry name" value="Kelch_1"/>
</dbReference>
<dbReference type="STRING" id="7897.ENSLACP00000014863"/>
<dbReference type="SMART" id="SM00225">
    <property type="entry name" value="BTB"/>
    <property type="match status" value="1"/>
</dbReference>
<dbReference type="Pfam" id="PF01344">
    <property type="entry name" value="Kelch_1"/>
    <property type="match status" value="3"/>
</dbReference>
<dbReference type="Proteomes" id="UP000008672">
    <property type="component" value="Unassembled WGS sequence"/>
</dbReference>
<evidence type="ECO:0000256" key="2">
    <source>
        <dbReference type="ARBA" id="ARBA00022737"/>
    </source>
</evidence>
<proteinExistence type="predicted"/>
<dbReference type="InterPro" id="IPR000210">
    <property type="entry name" value="BTB/POZ_dom"/>
</dbReference>
<keyword evidence="2" id="KW-0677">Repeat</keyword>
<dbReference type="CDD" id="cd18478">
    <property type="entry name" value="BACK_KLHL42_KLHDC5"/>
    <property type="match status" value="1"/>
</dbReference>
<accession>H3AYZ2</accession>
<dbReference type="EMBL" id="AFYH01140006">
    <property type="status" value="NOT_ANNOTATED_CDS"/>
    <property type="molecule type" value="Genomic_DNA"/>
</dbReference>
<dbReference type="PROSITE" id="PS50097">
    <property type="entry name" value="BTB"/>
    <property type="match status" value="1"/>
</dbReference>
<dbReference type="Gene3D" id="2.120.10.80">
    <property type="entry name" value="Kelch-type beta propeller"/>
    <property type="match status" value="1"/>
</dbReference>
<feature type="domain" description="BTB" evidence="3">
    <location>
        <begin position="6"/>
        <end position="75"/>
    </location>
</feature>
<dbReference type="Ensembl" id="ENSLACT00000014967.1">
    <property type="protein sequence ID" value="ENSLACP00000014863.1"/>
    <property type="gene ID" value="ENSLACG00000013082.1"/>
</dbReference>
<dbReference type="Gene3D" id="3.30.710.10">
    <property type="entry name" value="Potassium Channel Kv1.1, Chain A"/>
    <property type="match status" value="1"/>
</dbReference>
<dbReference type="PANTHER" id="PTHR46375">
    <property type="entry name" value="KELCH REPEAT AND BTB DOMAIN-CONTAINING PROTEIN 13-RELATED"/>
    <property type="match status" value="1"/>
</dbReference>
<dbReference type="GeneTree" id="ENSGT00940000160124"/>
<evidence type="ECO:0000313" key="4">
    <source>
        <dbReference type="Ensembl" id="ENSLACP00000014863.1"/>
    </source>
</evidence>
<dbReference type="AlphaFoldDB" id="H3AYZ2"/>
<dbReference type="InterPro" id="IPR015915">
    <property type="entry name" value="Kelch-typ_b-propeller"/>
</dbReference>
<dbReference type="CDD" id="cd18319">
    <property type="entry name" value="BTB_POZ_KLHL42"/>
    <property type="match status" value="1"/>
</dbReference>
<keyword evidence="1" id="KW-0880">Kelch repeat</keyword>